<evidence type="ECO:0000256" key="1">
    <source>
        <dbReference type="ARBA" id="ARBA00004651"/>
    </source>
</evidence>
<evidence type="ECO:0000256" key="7">
    <source>
        <dbReference type="ARBA" id="ARBA00035585"/>
    </source>
</evidence>
<feature type="compositionally biased region" description="Low complexity" evidence="8">
    <location>
        <begin position="126"/>
        <end position="136"/>
    </location>
</feature>
<keyword evidence="2" id="KW-1003">Cell membrane</keyword>
<sequence>MVVLGGMLGTALRAQLEGAFAAPAGEWPWVTFVINLVGSFVLGALLEVLSRTGADAGWRRAVRIGLGTGVIGGFTTYSTFIVETALLVRDGHAGTGAVYAVVSLVLGLLSATTGFVVGAAVTPATTSSPAARTTPTEPRDRAEGER</sequence>
<evidence type="ECO:0000256" key="8">
    <source>
        <dbReference type="SAM" id="MobiDB-lite"/>
    </source>
</evidence>
<dbReference type="PANTHER" id="PTHR28259:SF1">
    <property type="entry name" value="FLUORIDE EXPORT PROTEIN 1-RELATED"/>
    <property type="match status" value="1"/>
</dbReference>
<keyword evidence="3 9" id="KW-0812">Transmembrane</keyword>
<evidence type="ECO:0000256" key="6">
    <source>
        <dbReference type="ARBA" id="ARBA00035120"/>
    </source>
</evidence>
<comment type="caution">
    <text evidence="10">The sequence shown here is derived from an EMBL/GenBank/DDBJ whole genome shotgun (WGS) entry which is preliminary data.</text>
</comment>
<dbReference type="Pfam" id="PF02537">
    <property type="entry name" value="CRCB"/>
    <property type="match status" value="1"/>
</dbReference>
<proteinExistence type="inferred from homology"/>
<dbReference type="PANTHER" id="PTHR28259">
    <property type="entry name" value="FLUORIDE EXPORT PROTEIN 1-RELATED"/>
    <property type="match status" value="1"/>
</dbReference>
<evidence type="ECO:0000256" key="4">
    <source>
        <dbReference type="ARBA" id="ARBA00022989"/>
    </source>
</evidence>
<keyword evidence="5 9" id="KW-0472">Membrane</keyword>
<accession>A0A1J5R813</accession>
<evidence type="ECO:0000256" key="9">
    <source>
        <dbReference type="SAM" id="Phobius"/>
    </source>
</evidence>
<keyword evidence="4 9" id="KW-1133">Transmembrane helix</keyword>
<evidence type="ECO:0000256" key="2">
    <source>
        <dbReference type="ARBA" id="ARBA00022475"/>
    </source>
</evidence>
<reference evidence="10" key="1">
    <citation type="submission" date="2016-10" db="EMBL/GenBank/DDBJ databases">
        <title>Sequence of Gallionella enrichment culture.</title>
        <authorList>
            <person name="Poehlein A."/>
            <person name="Muehling M."/>
            <person name="Daniel R."/>
        </authorList>
    </citation>
    <scope>NUCLEOTIDE SEQUENCE</scope>
</reference>
<dbReference type="HAMAP" id="MF_00454">
    <property type="entry name" value="FluC"/>
    <property type="match status" value="1"/>
</dbReference>
<feature type="region of interest" description="Disordered" evidence="8">
    <location>
        <begin position="126"/>
        <end position="146"/>
    </location>
</feature>
<feature type="transmembrane region" description="Helical" evidence="9">
    <location>
        <begin position="97"/>
        <end position="122"/>
    </location>
</feature>
<feature type="compositionally biased region" description="Basic and acidic residues" evidence="8">
    <location>
        <begin position="137"/>
        <end position="146"/>
    </location>
</feature>
<feature type="transmembrane region" description="Helical" evidence="9">
    <location>
        <begin position="61"/>
        <end position="82"/>
    </location>
</feature>
<name>A0A1J5R813_9ZZZZ</name>
<dbReference type="EMBL" id="MLJW01000383">
    <property type="protein sequence ID" value="OIQ88204.1"/>
    <property type="molecule type" value="Genomic_DNA"/>
</dbReference>
<dbReference type="GO" id="GO:0005886">
    <property type="term" value="C:plasma membrane"/>
    <property type="evidence" value="ECO:0007669"/>
    <property type="project" value="UniProtKB-SubCell"/>
</dbReference>
<gene>
    <name evidence="10" type="primary">crcB_13</name>
    <name evidence="10" type="ORF">GALL_299370</name>
</gene>
<dbReference type="InterPro" id="IPR003691">
    <property type="entry name" value="FluC"/>
</dbReference>
<feature type="transmembrane region" description="Helical" evidence="9">
    <location>
        <begin position="31"/>
        <end position="49"/>
    </location>
</feature>
<dbReference type="GO" id="GO:1903425">
    <property type="term" value="F:fluoride transmembrane transporter activity"/>
    <property type="evidence" value="ECO:0007669"/>
    <property type="project" value="TreeGrafter"/>
</dbReference>
<evidence type="ECO:0000256" key="3">
    <source>
        <dbReference type="ARBA" id="ARBA00022692"/>
    </source>
</evidence>
<comment type="catalytic activity">
    <reaction evidence="7">
        <text>fluoride(in) = fluoride(out)</text>
        <dbReference type="Rhea" id="RHEA:76159"/>
        <dbReference type="ChEBI" id="CHEBI:17051"/>
    </reaction>
    <physiologicalReaction direction="left-to-right" evidence="7">
        <dbReference type="Rhea" id="RHEA:76160"/>
    </physiologicalReaction>
</comment>
<organism evidence="10">
    <name type="scientific">mine drainage metagenome</name>
    <dbReference type="NCBI Taxonomy" id="410659"/>
    <lineage>
        <taxon>unclassified sequences</taxon>
        <taxon>metagenomes</taxon>
        <taxon>ecological metagenomes</taxon>
    </lineage>
</organism>
<protein>
    <submittedName>
        <fullName evidence="10">Putative fluoride ion transporter CrcB</fullName>
    </submittedName>
</protein>
<evidence type="ECO:0000256" key="5">
    <source>
        <dbReference type="ARBA" id="ARBA00023136"/>
    </source>
</evidence>
<comment type="subcellular location">
    <subcellularLocation>
        <location evidence="1">Cell membrane</location>
        <topology evidence="1">Multi-pass membrane protein</topology>
    </subcellularLocation>
</comment>
<dbReference type="AlphaFoldDB" id="A0A1J5R813"/>
<comment type="similarity">
    <text evidence="6">Belongs to the fluoride channel Fluc/FEX (TC 1.A.43) family.</text>
</comment>
<evidence type="ECO:0000313" key="10">
    <source>
        <dbReference type="EMBL" id="OIQ88204.1"/>
    </source>
</evidence>